<keyword evidence="2" id="KW-1185">Reference proteome</keyword>
<dbReference type="Proteomes" id="UP001314796">
    <property type="component" value="Unassembled WGS sequence"/>
</dbReference>
<evidence type="ECO:0000313" key="1">
    <source>
        <dbReference type="EMBL" id="MBM7614835.1"/>
    </source>
</evidence>
<evidence type="ECO:0000313" key="2">
    <source>
        <dbReference type="Proteomes" id="UP001314796"/>
    </source>
</evidence>
<gene>
    <name evidence="1" type="ORF">JOC73_001354</name>
</gene>
<name>A0ABS2NPG3_9FIRM</name>
<reference evidence="1 2" key="1">
    <citation type="submission" date="2021-01" db="EMBL/GenBank/DDBJ databases">
        <title>Genomic Encyclopedia of Type Strains, Phase IV (KMG-IV): sequencing the most valuable type-strain genomes for metagenomic binning, comparative biology and taxonomic classification.</title>
        <authorList>
            <person name="Goeker M."/>
        </authorList>
    </citation>
    <scope>NUCLEOTIDE SEQUENCE [LARGE SCALE GENOMIC DNA]</scope>
    <source>
        <strain evidence="1 2">DSM 25890</strain>
    </source>
</reference>
<sequence length="42" mass="4666">MNILVSAQKMNLIMSANVFGNGIVEKQFNNVLTRRSRSSLLA</sequence>
<dbReference type="EMBL" id="JAFBEE010000007">
    <property type="protein sequence ID" value="MBM7614835.1"/>
    <property type="molecule type" value="Genomic_DNA"/>
</dbReference>
<comment type="caution">
    <text evidence="1">The sequence shown here is derived from an EMBL/GenBank/DDBJ whole genome shotgun (WGS) entry which is preliminary data.</text>
</comment>
<protein>
    <submittedName>
        <fullName evidence="1">Uncharacterized protein</fullName>
    </submittedName>
</protein>
<proteinExistence type="predicted"/>
<accession>A0ABS2NPG3</accession>
<organism evidence="1 2">
    <name type="scientific">Alkaliphilus hydrothermalis</name>
    <dbReference type="NCBI Taxonomy" id="1482730"/>
    <lineage>
        <taxon>Bacteria</taxon>
        <taxon>Bacillati</taxon>
        <taxon>Bacillota</taxon>
        <taxon>Clostridia</taxon>
        <taxon>Peptostreptococcales</taxon>
        <taxon>Natronincolaceae</taxon>
        <taxon>Alkaliphilus</taxon>
    </lineage>
</organism>